<keyword evidence="3" id="KW-1185">Reference proteome</keyword>
<dbReference type="Pfam" id="PF00849">
    <property type="entry name" value="PseudoU_synth_2"/>
    <property type="match status" value="1"/>
</dbReference>
<feature type="domain" description="Pseudouridine synthase RsuA/RluA-like" evidence="1">
    <location>
        <begin position="105"/>
        <end position="252"/>
    </location>
</feature>
<dbReference type="GeneID" id="43165995"/>
<dbReference type="InterPro" id="IPR020103">
    <property type="entry name" value="PsdUridine_synth_cat_dom_sf"/>
</dbReference>
<dbReference type="PROSITE" id="PS01129">
    <property type="entry name" value="PSI_RLU"/>
    <property type="match status" value="1"/>
</dbReference>
<dbReference type="Proteomes" id="UP001326110">
    <property type="component" value="Chromosome"/>
</dbReference>
<protein>
    <submittedName>
        <fullName evidence="2">Pseudouridine synthase</fullName>
    </submittedName>
</protein>
<dbReference type="InterPro" id="IPR006145">
    <property type="entry name" value="PsdUridine_synth_RsuA/RluA"/>
</dbReference>
<name>A0ABZ0XZE3_9BURK</name>
<sequence length="304" mass="35235">MSAPSPAHRQQHPLPMRDGVAPSYLWLPEGQWPDMITFLAAHFADVPESTWRERMARGHVVDGDGKPLAPHSAYRRGMRIFYYRELDEVETPIPFQEEILFMDDHLVVVDKPHFLPMTPTGRFLHETLLVRLKKTLGEPALTPIHRLDRETAGVVIFSRRQESRGAYQSLFQQRVIEKEYEALAPRLDGVQFPFTYRSRMVDGDKFFIMKQEEGAPNSETIIDVIEHRMEHTRYRLFPHTGRKHQLRLHLSSLGIPILNDAFYPVALPSGPDDYAKPLKLLARRICFLDPLSGDWREFSSQRSL</sequence>
<accession>A0ABZ0XZE3</accession>
<proteinExistence type="predicted"/>
<evidence type="ECO:0000313" key="2">
    <source>
        <dbReference type="EMBL" id="WQH05140.1"/>
    </source>
</evidence>
<reference evidence="2 3" key="1">
    <citation type="submission" date="2023-11" db="EMBL/GenBank/DDBJ databases">
        <title>MicrobeMod: A computational toolkit for identifying prokaryotic methylation and restriction-modification with nanopore sequencing.</title>
        <authorList>
            <person name="Crits-Christoph A."/>
            <person name="Kang S.C."/>
            <person name="Lee H."/>
            <person name="Ostrov N."/>
        </authorList>
    </citation>
    <scope>NUCLEOTIDE SEQUENCE [LARGE SCALE GENOMIC DNA]</scope>
    <source>
        <strain evidence="2 3">ATCC 25935</strain>
    </source>
</reference>
<dbReference type="SUPFAM" id="SSF55120">
    <property type="entry name" value="Pseudouridine synthase"/>
    <property type="match status" value="1"/>
</dbReference>
<gene>
    <name evidence="2" type="ORF">SR858_02085</name>
</gene>
<dbReference type="InterPro" id="IPR006224">
    <property type="entry name" value="PsdUridine_synth_RluA-like_CS"/>
</dbReference>
<dbReference type="EMBL" id="CP140152">
    <property type="protein sequence ID" value="WQH05140.1"/>
    <property type="molecule type" value="Genomic_DNA"/>
</dbReference>
<dbReference type="PANTHER" id="PTHR21600">
    <property type="entry name" value="MITOCHONDRIAL RNA PSEUDOURIDINE SYNTHASE"/>
    <property type="match status" value="1"/>
</dbReference>
<organism evidence="2 3">
    <name type="scientific">Duganella zoogloeoides</name>
    <dbReference type="NCBI Taxonomy" id="75659"/>
    <lineage>
        <taxon>Bacteria</taxon>
        <taxon>Pseudomonadati</taxon>
        <taxon>Pseudomonadota</taxon>
        <taxon>Betaproteobacteria</taxon>
        <taxon>Burkholderiales</taxon>
        <taxon>Oxalobacteraceae</taxon>
        <taxon>Telluria group</taxon>
        <taxon>Duganella</taxon>
    </lineage>
</organism>
<evidence type="ECO:0000259" key="1">
    <source>
        <dbReference type="Pfam" id="PF00849"/>
    </source>
</evidence>
<dbReference type="InterPro" id="IPR050188">
    <property type="entry name" value="RluA_PseudoU_synthase"/>
</dbReference>
<dbReference type="RefSeq" id="WP_019924458.1">
    <property type="nucleotide sequence ID" value="NZ_CP140152.1"/>
</dbReference>
<dbReference type="Gene3D" id="3.30.2350.10">
    <property type="entry name" value="Pseudouridine synthase"/>
    <property type="match status" value="1"/>
</dbReference>
<dbReference type="PANTHER" id="PTHR21600:SF84">
    <property type="entry name" value="PSEUDOURIDINE SYNTHASE RSUA_RLUA-LIKE DOMAIN-CONTAINING PROTEIN"/>
    <property type="match status" value="1"/>
</dbReference>
<evidence type="ECO:0000313" key="3">
    <source>
        <dbReference type="Proteomes" id="UP001326110"/>
    </source>
</evidence>